<dbReference type="EMBL" id="HACG01001308">
    <property type="protein sequence ID" value="CEK48173.1"/>
    <property type="molecule type" value="Transcribed_RNA"/>
</dbReference>
<evidence type="ECO:0000256" key="1">
    <source>
        <dbReference type="SAM" id="MobiDB-lite"/>
    </source>
</evidence>
<name>A0A0B6XWC9_9EUPU</name>
<organism evidence="2">
    <name type="scientific">Arion vulgaris</name>
    <dbReference type="NCBI Taxonomy" id="1028688"/>
    <lineage>
        <taxon>Eukaryota</taxon>
        <taxon>Metazoa</taxon>
        <taxon>Spiralia</taxon>
        <taxon>Lophotrochozoa</taxon>
        <taxon>Mollusca</taxon>
        <taxon>Gastropoda</taxon>
        <taxon>Heterobranchia</taxon>
        <taxon>Euthyneura</taxon>
        <taxon>Panpulmonata</taxon>
        <taxon>Eupulmonata</taxon>
        <taxon>Stylommatophora</taxon>
        <taxon>Helicina</taxon>
        <taxon>Arionoidea</taxon>
        <taxon>Arionidae</taxon>
        <taxon>Arion</taxon>
    </lineage>
</organism>
<protein>
    <submittedName>
        <fullName evidence="2">Uncharacterized protein</fullName>
    </submittedName>
</protein>
<feature type="region of interest" description="Disordered" evidence="1">
    <location>
        <begin position="38"/>
        <end position="63"/>
    </location>
</feature>
<proteinExistence type="predicted"/>
<feature type="non-terminal residue" evidence="2">
    <location>
        <position position="1"/>
    </location>
</feature>
<accession>A0A0B6XWC9</accession>
<sequence length="114" mass="12854">RDRECPQNIKTEGIPKISIVKAQTNEDVDADLAPIARRRAASESQTMRPRRLLPRTPDSSDQIQEHVHVRWADEKKGSSLSTSVFLSNIRPRSHSYGAMDSVPHRPILKKVAAF</sequence>
<dbReference type="AlphaFoldDB" id="A0A0B6XWC9"/>
<gene>
    <name evidence="2" type="primary">ORF3279</name>
</gene>
<evidence type="ECO:0000313" key="2">
    <source>
        <dbReference type="EMBL" id="CEK48173.1"/>
    </source>
</evidence>
<reference evidence="2" key="1">
    <citation type="submission" date="2014-12" db="EMBL/GenBank/DDBJ databases">
        <title>Insight into the proteome of Arion vulgaris.</title>
        <authorList>
            <person name="Aradska J."/>
            <person name="Bulat T."/>
            <person name="Smidak R."/>
            <person name="Sarate P."/>
            <person name="Gangsoo J."/>
            <person name="Sialana F."/>
            <person name="Bilban M."/>
            <person name="Lubec G."/>
        </authorList>
    </citation>
    <scope>NUCLEOTIDE SEQUENCE</scope>
    <source>
        <tissue evidence="2">Skin</tissue>
    </source>
</reference>